<reference evidence="6" key="1">
    <citation type="submission" date="2016-06" db="UniProtKB">
        <authorList>
            <consortium name="WormBaseParasite"/>
        </authorList>
    </citation>
    <scope>IDENTIFICATION</scope>
</reference>
<evidence type="ECO:0000259" key="3">
    <source>
        <dbReference type="Pfam" id="PF13193"/>
    </source>
</evidence>
<dbReference type="AlphaFoldDB" id="A0A183E493"/>
<dbReference type="Gene3D" id="3.30.300.30">
    <property type="match status" value="2"/>
</dbReference>
<proteinExistence type="inferred from homology"/>
<gene>
    <name evidence="4" type="ORF">GPUH_LOCUS15784</name>
</gene>
<dbReference type="OrthoDB" id="10253869at2759"/>
<evidence type="ECO:0000313" key="6">
    <source>
        <dbReference type="WBParaSite" id="GPUH_0001580601-mRNA-1"/>
    </source>
</evidence>
<dbReference type="InterPro" id="IPR025110">
    <property type="entry name" value="AMP-bd_C"/>
</dbReference>
<keyword evidence="5" id="KW-1185">Reference proteome</keyword>
<sequence>MYFDSDGFYFVVDRKKDLIKVSGMQVSPTELEELLKTHCSVADAGVVGVPDEDHGQVPKAFVTLANNRATGNCSRPDDIVKYVNGKKISSVSSSFIQWFCPDLLFLSEVPKAFVTLANSRAAENCSRPDDIVKYVNDRVAPHKHLRGGLRIVDSLPKTASGKISRKDLLSL</sequence>
<dbReference type="Proteomes" id="UP000271098">
    <property type="component" value="Unassembled WGS sequence"/>
</dbReference>
<dbReference type="PANTHER" id="PTHR24096">
    <property type="entry name" value="LONG-CHAIN-FATTY-ACID--COA LIGASE"/>
    <property type="match status" value="1"/>
</dbReference>
<feature type="domain" description="AMP-binding enzyme C-terminal" evidence="3">
    <location>
        <begin position="30"/>
        <end position="90"/>
    </location>
</feature>
<keyword evidence="2" id="KW-0436">Ligase</keyword>
<dbReference type="GO" id="GO:0016405">
    <property type="term" value="F:CoA-ligase activity"/>
    <property type="evidence" value="ECO:0007669"/>
    <property type="project" value="TreeGrafter"/>
</dbReference>
<dbReference type="InterPro" id="IPR045851">
    <property type="entry name" value="AMP-bd_C_sf"/>
</dbReference>
<organism evidence="6">
    <name type="scientific">Gongylonema pulchrum</name>
    <dbReference type="NCBI Taxonomy" id="637853"/>
    <lineage>
        <taxon>Eukaryota</taxon>
        <taxon>Metazoa</taxon>
        <taxon>Ecdysozoa</taxon>
        <taxon>Nematoda</taxon>
        <taxon>Chromadorea</taxon>
        <taxon>Rhabditida</taxon>
        <taxon>Spirurina</taxon>
        <taxon>Spiruromorpha</taxon>
        <taxon>Spiruroidea</taxon>
        <taxon>Gongylonematidae</taxon>
        <taxon>Gongylonema</taxon>
    </lineage>
</organism>
<accession>A0A183E493</accession>
<evidence type="ECO:0000313" key="4">
    <source>
        <dbReference type="EMBL" id="VDN26665.1"/>
    </source>
</evidence>
<dbReference type="EMBL" id="UYRT01082908">
    <property type="protein sequence ID" value="VDN26665.1"/>
    <property type="molecule type" value="Genomic_DNA"/>
</dbReference>
<comment type="similarity">
    <text evidence="1">Belongs to the ATP-dependent AMP-binding enzyme family.</text>
</comment>
<dbReference type="PANTHER" id="PTHR24096:SF149">
    <property type="entry name" value="AMP-BINDING DOMAIN-CONTAINING PROTEIN-RELATED"/>
    <property type="match status" value="1"/>
</dbReference>
<dbReference type="WBParaSite" id="GPUH_0001580601-mRNA-1">
    <property type="protein sequence ID" value="GPUH_0001580601-mRNA-1"/>
    <property type="gene ID" value="GPUH_0001580601"/>
</dbReference>
<feature type="domain" description="AMP-binding enzyme C-terminal" evidence="3">
    <location>
        <begin position="108"/>
        <end position="162"/>
    </location>
</feature>
<name>A0A183E493_9BILA</name>
<dbReference type="Pfam" id="PF13193">
    <property type="entry name" value="AMP-binding_C"/>
    <property type="match status" value="2"/>
</dbReference>
<dbReference type="SUPFAM" id="SSF56801">
    <property type="entry name" value="Acetyl-CoA synthetase-like"/>
    <property type="match status" value="1"/>
</dbReference>
<evidence type="ECO:0000256" key="2">
    <source>
        <dbReference type="ARBA" id="ARBA00022598"/>
    </source>
</evidence>
<evidence type="ECO:0000256" key="1">
    <source>
        <dbReference type="ARBA" id="ARBA00006432"/>
    </source>
</evidence>
<evidence type="ECO:0000313" key="5">
    <source>
        <dbReference type="Proteomes" id="UP000271098"/>
    </source>
</evidence>
<reference evidence="4 5" key="2">
    <citation type="submission" date="2018-11" db="EMBL/GenBank/DDBJ databases">
        <authorList>
            <consortium name="Pathogen Informatics"/>
        </authorList>
    </citation>
    <scope>NUCLEOTIDE SEQUENCE [LARGE SCALE GENOMIC DNA]</scope>
</reference>
<protein>
    <submittedName>
        <fullName evidence="6">AMP-binding_C domain-containing protein</fullName>
    </submittedName>
</protein>